<dbReference type="RefSeq" id="XP_004990099.1">
    <property type="nucleotide sequence ID" value="XM_004990042.1"/>
</dbReference>
<feature type="transmembrane region" description="Helical" evidence="1">
    <location>
        <begin position="47"/>
        <end position="65"/>
    </location>
</feature>
<dbReference type="KEGG" id="sre:PTSG_09675"/>
<evidence type="ECO:0000313" key="3">
    <source>
        <dbReference type="Proteomes" id="UP000007799"/>
    </source>
</evidence>
<keyword evidence="1" id="KW-1133">Transmembrane helix</keyword>
<dbReference type="Proteomes" id="UP000007799">
    <property type="component" value="Unassembled WGS sequence"/>
</dbReference>
<gene>
    <name evidence="2" type="ORF">PTSG_09675</name>
</gene>
<evidence type="ECO:0000256" key="1">
    <source>
        <dbReference type="SAM" id="Phobius"/>
    </source>
</evidence>
<reference evidence="2" key="1">
    <citation type="submission" date="2009-08" db="EMBL/GenBank/DDBJ databases">
        <title>Annotation of Salpingoeca rosetta.</title>
        <authorList>
            <consortium name="The Broad Institute Genome Sequencing Platform"/>
            <person name="Russ C."/>
            <person name="Cuomo C."/>
            <person name="Burger G."/>
            <person name="Gray M.W."/>
            <person name="Holland P.W.H."/>
            <person name="King N."/>
            <person name="Lang F.B.F."/>
            <person name="Roger A.J."/>
            <person name="Ruiz-Trillo I."/>
            <person name="Young S.K."/>
            <person name="Zeng Q."/>
            <person name="Gargeya S."/>
            <person name="Alvarado L."/>
            <person name="Berlin A."/>
            <person name="Chapman S.B."/>
            <person name="Chen Z."/>
            <person name="Freedman E."/>
            <person name="Gellesch M."/>
            <person name="Goldberg J."/>
            <person name="Griggs A."/>
            <person name="Gujja S."/>
            <person name="Heilman E."/>
            <person name="Heiman D."/>
            <person name="Howarth C."/>
            <person name="Mehta T."/>
            <person name="Neiman D."/>
            <person name="Pearson M."/>
            <person name="Roberts A."/>
            <person name="Saif S."/>
            <person name="Shea T."/>
            <person name="Shenoy N."/>
            <person name="Sisk P."/>
            <person name="Stolte C."/>
            <person name="Sykes S."/>
            <person name="White J."/>
            <person name="Yandava C."/>
            <person name="Haas B."/>
            <person name="Nusbaum C."/>
            <person name="Birren B."/>
        </authorList>
    </citation>
    <scope>NUCLEOTIDE SEQUENCE [LARGE SCALE GENOMIC DNA]</scope>
    <source>
        <strain evidence="2">ATCC 50818</strain>
    </source>
</reference>
<evidence type="ECO:0000313" key="2">
    <source>
        <dbReference type="EMBL" id="EGD78037.1"/>
    </source>
</evidence>
<keyword evidence="1" id="KW-0472">Membrane</keyword>
<keyword evidence="1" id="KW-0812">Transmembrane</keyword>
<proteinExistence type="predicted"/>
<dbReference type="GeneID" id="16070651"/>
<dbReference type="EMBL" id="GL832980">
    <property type="protein sequence ID" value="EGD78037.1"/>
    <property type="molecule type" value="Genomic_DNA"/>
</dbReference>
<protein>
    <submittedName>
        <fullName evidence="2">Uncharacterized protein</fullName>
    </submittedName>
</protein>
<organism evidence="3">
    <name type="scientific">Salpingoeca rosetta (strain ATCC 50818 / BSB-021)</name>
    <dbReference type="NCBI Taxonomy" id="946362"/>
    <lineage>
        <taxon>Eukaryota</taxon>
        <taxon>Choanoflagellata</taxon>
        <taxon>Craspedida</taxon>
        <taxon>Salpingoecidae</taxon>
        <taxon>Salpingoeca</taxon>
    </lineage>
</organism>
<sequence>MAGDGEVPSLDELMTGSRSSNPVYFNWLSFCKEDGGDKAKAAMEGHLTSFGVVSALLGAFFIAGLQAPPVREGEPFDHAHWEEQLYAHAAGISFLLNIFCVTLVVILYAYASLYTAEEFGLYLYHYALVSATLPPVLTAVSTVVGMFAVVLRVRTVYGSPAWIVIASIAGLGTVLLLWLMAKMDIATTKLRRARNNRPRADAAQQASSKTTNM</sequence>
<accession>F2ULN8</accession>
<feature type="transmembrane region" description="Helical" evidence="1">
    <location>
        <begin position="123"/>
        <end position="149"/>
    </location>
</feature>
<feature type="transmembrane region" description="Helical" evidence="1">
    <location>
        <begin position="85"/>
        <end position="111"/>
    </location>
</feature>
<feature type="transmembrane region" description="Helical" evidence="1">
    <location>
        <begin position="161"/>
        <end position="181"/>
    </location>
</feature>
<dbReference type="InParanoid" id="F2ULN8"/>
<keyword evidence="3" id="KW-1185">Reference proteome</keyword>
<name>F2ULN8_SALR5</name>
<dbReference type="AlphaFoldDB" id="F2ULN8"/>